<comment type="caution">
    <text evidence="1">The sequence shown here is derived from an EMBL/GenBank/DDBJ whole genome shotgun (WGS) entry which is preliminary data.</text>
</comment>
<reference evidence="1" key="1">
    <citation type="submission" date="2022-06" db="EMBL/GenBank/DDBJ databases">
        <title>Phylogenomic reconstructions and comparative analyses of Kickxellomycotina fungi.</title>
        <authorList>
            <person name="Reynolds N.K."/>
            <person name="Stajich J.E."/>
            <person name="Barry K."/>
            <person name="Grigoriev I.V."/>
            <person name="Crous P."/>
            <person name="Smith M.E."/>
        </authorList>
    </citation>
    <scope>NUCLEOTIDE SEQUENCE</scope>
    <source>
        <strain evidence="1">RSA 2271</strain>
    </source>
</reference>
<dbReference type="EMBL" id="JAMZIH010000373">
    <property type="protein sequence ID" value="KAJ1679451.1"/>
    <property type="molecule type" value="Genomic_DNA"/>
</dbReference>
<gene>
    <name evidence="1" type="ORF">EV182_002022</name>
</gene>
<sequence length="440" mass="47813">MQPSVHELQSLFNYWDSDDEDRGPQSPVIDFGGGGPDDDADTLSVASDVRLLSDSEVDIATPRTLDGEAEVDEARLGKPHSNSDGDGSKASNLSTYFNIVCIIAGTGILQLPYALSEGGWSAVLLIALAALMSNFTANATVRCLYYKPGRRLDGYSEAANEAFGPRGRQFVSFFKSATLTAASALFIILAATNITQLLQHTALSHLGLGFWIKLSALFAWTPLVLKRSIHEVSVLSMFGTLSTVVMVLVVCYICGRDIAGTGVDIGALKAFDIKKYPMALSSIFFSYGGNFMFPEVEAGMRYPRSFERVQGAASITVFLMYALVAVIGYAAYGTGTKSPVFLNMESGPLLILANSMVTVHVLFTAPIMMASVCMNLEQDLNIIPESKPRTEQRTRRFLFRTSMMLVVFCLAYYCPFFGDLVQLIGAFAESLLVFVSHPSI</sequence>
<evidence type="ECO:0000313" key="2">
    <source>
        <dbReference type="Proteomes" id="UP001145114"/>
    </source>
</evidence>
<organism evidence="1 2">
    <name type="scientific">Spiromyces aspiralis</name>
    <dbReference type="NCBI Taxonomy" id="68401"/>
    <lineage>
        <taxon>Eukaryota</taxon>
        <taxon>Fungi</taxon>
        <taxon>Fungi incertae sedis</taxon>
        <taxon>Zoopagomycota</taxon>
        <taxon>Kickxellomycotina</taxon>
        <taxon>Kickxellomycetes</taxon>
        <taxon>Kickxellales</taxon>
        <taxon>Kickxellaceae</taxon>
        <taxon>Spiromyces</taxon>
    </lineage>
</organism>
<accession>A0ACC1HVU2</accession>
<keyword evidence="2" id="KW-1185">Reference proteome</keyword>
<protein>
    <submittedName>
        <fullName evidence="1">Uncharacterized protein</fullName>
    </submittedName>
</protein>
<proteinExistence type="predicted"/>
<name>A0ACC1HVU2_9FUNG</name>
<evidence type="ECO:0000313" key="1">
    <source>
        <dbReference type="EMBL" id="KAJ1679451.1"/>
    </source>
</evidence>
<dbReference type="Proteomes" id="UP001145114">
    <property type="component" value="Unassembled WGS sequence"/>
</dbReference>